<accession>A0A0H3XGY4</accession>
<feature type="transmembrane region" description="Helical" evidence="1">
    <location>
        <begin position="117"/>
        <end position="137"/>
    </location>
</feature>
<evidence type="ECO:0000313" key="3">
    <source>
        <dbReference type="Proteomes" id="UP000035661"/>
    </source>
</evidence>
<gene>
    <name evidence="2" type="ORF">SERIO_v1c02020</name>
</gene>
<feature type="transmembrane region" description="Helical" evidence="1">
    <location>
        <begin position="171"/>
        <end position="191"/>
    </location>
</feature>
<keyword evidence="1" id="KW-0812">Transmembrane</keyword>
<reference evidence="2 3" key="1">
    <citation type="journal article" date="2015" name="Genome Biol. Evol.">
        <title>Found and Lost: The Fates of Horizontally Acquired Genes in Arthropod-Symbiotic Spiroplasma.</title>
        <authorList>
            <person name="Lo W.S."/>
            <person name="Gasparich G.E."/>
            <person name="Kuo C.H."/>
        </authorList>
    </citation>
    <scope>NUCLEOTIDE SEQUENCE [LARGE SCALE GENOMIC DNA]</scope>
    <source>
        <strain evidence="3">TDA-040725-5</strain>
    </source>
</reference>
<dbReference type="STRING" id="315358.SERIO_v1c02020"/>
<feature type="transmembrane region" description="Helical" evidence="1">
    <location>
        <begin position="203"/>
        <end position="222"/>
    </location>
</feature>
<feature type="transmembrane region" description="Helical" evidence="1">
    <location>
        <begin position="69"/>
        <end position="97"/>
    </location>
</feature>
<dbReference type="AlphaFoldDB" id="A0A0H3XGY4"/>
<reference evidence="3" key="2">
    <citation type="submission" date="2015-06" db="EMBL/GenBank/DDBJ databases">
        <title>Complete genome sequence of Spiroplasma eriocheiris TDA-040725-5 (DSM 21848).</title>
        <authorList>
            <person name="Lo W.-S."/>
            <person name="Kuo C.-H."/>
        </authorList>
    </citation>
    <scope>NUCLEOTIDE SEQUENCE [LARGE SCALE GENOMIC DNA]</scope>
    <source>
        <strain evidence="3">TDA-040725-5</strain>
    </source>
</reference>
<name>A0A0H3XGY4_9MOLU</name>
<keyword evidence="1" id="KW-0472">Membrane</keyword>
<feature type="transmembrane region" description="Helical" evidence="1">
    <location>
        <begin position="144"/>
        <end position="165"/>
    </location>
</feature>
<dbReference type="KEGG" id="seri:SERIO_v1c02020"/>
<sequence length="356" mass="42019">MRFIPSSKGPWGFFDPAGNYMPNAPWGEQWFVKGHSYVYQLIGIAIFLLLICSLFIFKRYYQKTVNFKWFRISIGIYQIASYFAYYIMMAIYLATVLHTNWLTGPMDPSQVRSLSEMMPLHLCSIHQILSGLILIFPSARFFEICAPSALILPILAIITPVNGYWTPDNFFFYNYFILHSLIIFAQYISVYKYGLVEHRYSGLMLRWQLLWITMFSFVAVIWDGVFQTNMLYVGPNGSEEWNKGGFNVGPWNTNYLGGKYLWPFSWIPMFFLGLSIISLTHIMLFYFAQSYHYDRKTKTFQEVSKAEKKLFKSKHGFKFITLTFKFIFLPNNKIQEAIRQYEFERYYVSNVLETKN</sequence>
<evidence type="ECO:0000256" key="1">
    <source>
        <dbReference type="SAM" id="Phobius"/>
    </source>
</evidence>
<evidence type="ECO:0008006" key="4">
    <source>
        <dbReference type="Google" id="ProtNLM"/>
    </source>
</evidence>
<keyword evidence="1" id="KW-1133">Transmembrane helix</keyword>
<dbReference type="Proteomes" id="UP000035661">
    <property type="component" value="Chromosome"/>
</dbReference>
<keyword evidence="3" id="KW-1185">Reference proteome</keyword>
<dbReference type="EMBL" id="CP011856">
    <property type="protein sequence ID" value="AKM53793.1"/>
    <property type="molecule type" value="Genomic_DNA"/>
</dbReference>
<proteinExistence type="predicted"/>
<protein>
    <recommendedName>
        <fullName evidence="4">Transmembrane protein</fullName>
    </recommendedName>
</protein>
<dbReference type="PATRIC" id="fig|743698.3.peg.204"/>
<dbReference type="Pfam" id="PF14808">
    <property type="entry name" value="TMEM164"/>
    <property type="match status" value="1"/>
</dbReference>
<evidence type="ECO:0000313" key="2">
    <source>
        <dbReference type="EMBL" id="AKM53793.1"/>
    </source>
</evidence>
<feature type="transmembrane region" description="Helical" evidence="1">
    <location>
        <begin position="37"/>
        <end position="57"/>
    </location>
</feature>
<feature type="transmembrane region" description="Helical" evidence="1">
    <location>
        <begin position="266"/>
        <end position="288"/>
    </location>
</feature>
<dbReference type="RefSeq" id="WP_047791063.1">
    <property type="nucleotide sequence ID" value="NZ_CP011856.1"/>
</dbReference>
<organism evidence="2 3">
    <name type="scientific">Spiroplasma eriocheiris</name>
    <dbReference type="NCBI Taxonomy" id="315358"/>
    <lineage>
        <taxon>Bacteria</taxon>
        <taxon>Bacillati</taxon>
        <taxon>Mycoplasmatota</taxon>
        <taxon>Mollicutes</taxon>
        <taxon>Entomoplasmatales</taxon>
        <taxon>Spiroplasmataceae</taxon>
        <taxon>Spiroplasma</taxon>
    </lineage>
</organism>